<evidence type="ECO:0000313" key="3">
    <source>
        <dbReference type="Proteomes" id="UP000428803"/>
    </source>
</evidence>
<proteinExistence type="predicted"/>
<keyword evidence="3" id="KW-1185">Reference proteome</keyword>
<dbReference type="EMBL" id="CP035733">
    <property type="protein sequence ID" value="QGY79307.1"/>
    <property type="molecule type" value="Genomic_DNA"/>
</dbReference>
<reference evidence="3" key="1">
    <citation type="submission" date="2019-01" db="EMBL/GenBank/DDBJ databases">
        <title>Sphingorhabdus lacus sp.nov., isolated from an oligotrophic freshwater lake.</title>
        <authorList>
            <person name="Park M."/>
        </authorList>
    </citation>
    <scope>NUCLEOTIDE SEQUENCE [LARGE SCALE GENOMIC DNA]</scope>
    <source>
        <strain evidence="3">IMCC1753</strain>
    </source>
</reference>
<dbReference type="RefSeq" id="WP_158897606.1">
    <property type="nucleotide sequence ID" value="NZ_CP035733.1"/>
</dbReference>
<dbReference type="InterPro" id="IPR019288">
    <property type="entry name" value="3'-5'_exonuclease_PolB-like"/>
</dbReference>
<feature type="domain" description="Predicted 3'-5' exonuclease PolB-like" evidence="1">
    <location>
        <begin position="94"/>
        <end position="253"/>
    </location>
</feature>
<dbReference type="AlphaFoldDB" id="A0A6I6L5I5"/>
<dbReference type="KEGG" id="slaa:EUU25_00920"/>
<dbReference type="SUPFAM" id="SSF53098">
    <property type="entry name" value="Ribonuclease H-like"/>
    <property type="match status" value="1"/>
</dbReference>
<sequence length="280" mass="31489">MNFYELAANDGNITDLDLEAIAFSRQRSLDRLPTETFCIFDFEYEYDIDRYDAYRRADDADGEYRCKWPYHHAVAGAWALITYPAGALQPIVHNVNVHDARTHDEVAMVRAFFGLLDRYPDAVPVGWGTECKEMPTLRRTAATHGLVLPKRLRDSHPHSRERIDLSNALRGQGHFVHMPEYAYATGIPAKPIASKAIGKAVENGNWDEVREQVLADVLTTAIIANRYLISAARVSGDVFASDAMIFAELAAASPSSQWLNLHNRGWDRHRLEHAVIAKTA</sequence>
<dbReference type="OrthoDB" id="7426030at2"/>
<dbReference type="Pfam" id="PF10108">
    <property type="entry name" value="DNA_pol_B_exo2"/>
    <property type="match status" value="1"/>
</dbReference>
<dbReference type="Proteomes" id="UP000428803">
    <property type="component" value="Chromosome"/>
</dbReference>
<accession>A0A6I6L5I5</accession>
<protein>
    <recommendedName>
        <fullName evidence="1">Predicted 3'-5' exonuclease PolB-like domain-containing protein</fullName>
    </recommendedName>
</protein>
<organism evidence="2 3">
    <name type="scientific">Sphingorhabdus lacus</name>
    <dbReference type="NCBI Taxonomy" id="392610"/>
    <lineage>
        <taxon>Bacteria</taxon>
        <taxon>Pseudomonadati</taxon>
        <taxon>Pseudomonadota</taxon>
        <taxon>Alphaproteobacteria</taxon>
        <taxon>Sphingomonadales</taxon>
        <taxon>Sphingomonadaceae</taxon>
        <taxon>Sphingorhabdus</taxon>
    </lineage>
</organism>
<gene>
    <name evidence="2" type="ORF">EUU25_00920</name>
</gene>
<dbReference type="InterPro" id="IPR012337">
    <property type="entry name" value="RNaseH-like_sf"/>
</dbReference>
<name>A0A6I6L5I5_9SPHN</name>
<evidence type="ECO:0000259" key="1">
    <source>
        <dbReference type="Pfam" id="PF10108"/>
    </source>
</evidence>
<evidence type="ECO:0000313" key="2">
    <source>
        <dbReference type="EMBL" id="QGY79307.1"/>
    </source>
</evidence>